<organism evidence="1 2">
    <name type="scientific">Botrytis porri</name>
    <dbReference type="NCBI Taxonomy" id="87229"/>
    <lineage>
        <taxon>Eukaryota</taxon>
        <taxon>Fungi</taxon>
        <taxon>Dikarya</taxon>
        <taxon>Ascomycota</taxon>
        <taxon>Pezizomycotina</taxon>
        <taxon>Leotiomycetes</taxon>
        <taxon>Helotiales</taxon>
        <taxon>Sclerotiniaceae</taxon>
        <taxon>Botrytis</taxon>
    </lineage>
</organism>
<dbReference type="Proteomes" id="UP000297280">
    <property type="component" value="Unassembled WGS sequence"/>
</dbReference>
<dbReference type="AlphaFoldDB" id="A0A4Z1KMH6"/>
<protein>
    <submittedName>
        <fullName evidence="1">Uncharacterized protein</fullName>
    </submittedName>
</protein>
<comment type="caution">
    <text evidence="1">The sequence shown here is derived from an EMBL/GenBank/DDBJ whole genome shotgun (WGS) entry which is preliminary data.</text>
</comment>
<gene>
    <name evidence="1" type="ORF">BPOR_0294g00090</name>
</gene>
<evidence type="ECO:0000313" key="1">
    <source>
        <dbReference type="EMBL" id="TGO86546.1"/>
    </source>
</evidence>
<dbReference type="EMBL" id="PQXO01000293">
    <property type="protein sequence ID" value="TGO86546.1"/>
    <property type="molecule type" value="Genomic_DNA"/>
</dbReference>
<reference evidence="1 2" key="1">
    <citation type="submission" date="2017-12" db="EMBL/GenBank/DDBJ databases">
        <title>Comparative genomics of Botrytis spp.</title>
        <authorList>
            <person name="Valero-Jimenez C.A."/>
            <person name="Tapia P."/>
            <person name="Veloso J."/>
            <person name="Silva-Moreno E."/>
            <person name="Staats M."/>
            <person name="Valdes J.H."/>
            <person name="Van Kan J.A.L."/>
        </authorList>
    </citation>
    <scope>NUCLEOTIDE SEQUENCE [LARGE SCALE GENOMIC DNA]</scope>
    <source>
        <strain evidence="1 2">MUCL3349</strain>
    </source>
</reference>
<proteinExistence type="predicted"/>
<dbReference type="STRING" id="87229.A0A4Z1KMH6"/>
<sequence length="96" mass="10888">MCNWIYTVMACSRRHHANEQPAIFPTWRKKQCNTAEMFGEGYECDDASTTNDLPTDVREIEKTDHICGGCYDALKRALEDLKAVVADAQQNCDDGR</sequence>
<name>A0A4Z1KMH6_9HELO</name>
<evidence type="ECO:0000313" key="2">
    <source>
        <dbReference type="Proteomes" id="UP000297280"/>
    </source>
</evidence>
<keyword evidence="2" id="KW-1185">Reference proteome</keyword>
<accession>A0A4Z1KMH6</accession>